<reference evidence="7 8" key="1">
    <citation type="journal article" date="2007" name="Science">
        <title>Genomic minimalism in the early diverging intestinal parasite Giardia lamblia.</title>
        <authorList>
            <person name="Morrison H.G."/>
            <person name="McArthur A.G."/>
            <person name="Gillin F.D."/>
            <person name="Aley S.B."/>
            <person name="Adam R.D."/>
            <person name="Olsen G.J."/>
            <person name="Best A.A."/>
            <person name="Cande W.Z."/>
            <person name="Chen F."/>
            <person name="Cipriano M.J."/>
            <person name="Davids B.J."/>
            <person name="Dawson S.C."/>
            <person name="Elmendorf H.G."/>
            <person name="Hehl A.B."/>
            <person name="Holder M.E."/>
            <person name="Huse S.M."/>
            <person name="Kim U.U."/>
            <person name="Lasek-Nesselquist E."/>
            <person name="Manning G."/>
            <person name="Nigam A."/>
            <person name="Nixon J.E."/>
            <person name="Palm D."/>
            <person name="Passamaneck N.E."/>
            <person name="Prabhu A."/>
            <person name="Reich C.I."/>
            <person name="Reiner D.S."/>
            <person name="Samuelson J."/>
            <person name="Svard S.G."/>
            <person name="Sogin M.L."/>
        </authorList>
    </citation>
    <scope>NUCLEOTIDE SEQUENCE [LARGE SCALE GENOMIC DNA]</scope>
    <source>
        <strain evidence="7 8">WB C6</strain>
    </source>
</reference>
<name>A8B4I9_GIAIC</name>
<feature type="coiled-coil region" evidence="5">
    <location>
        <begin position="480"/>
        <end position="539"/>
    </location>
</feature>
<feature type="region of interest" description="Disordered" evidence="6">
    <location>
        <begin position="334"/>
        <end position="361"/>
    </location>
</feature>
<dbReference type="GO" id="GO:0007018">
    <property type="term" value="P:microtubule-based movement"/>
    <property type="evidence" value="ECO:0000318"/>
    <property type="project" value="GO_Central"/>
</dbReference>
<protein>
    <submittedName>
        <fullName evidence="7">Kinesin-6</fullName>
    </submittedName>
</protein>
<proteinExistence type="inferred from homology"/>
<dbReference type="GO" id="GO:0003777">
    <property type="term" value="F:microtubule motor activity"/>
    <property type="evidence" value="ECO:0000318"/>
    <property type="project" value="GO_Central"/>
</dbReference>
<dbReference type="Proteomes" id="UP000001548">
    <property type="component" value="Unassembled WGS sequence"/>
</dbReference>
<dbReference type="EMBL" id="AACB03000002">
    <property type="protein sequence ID" value="KAE8303698.1"/>
    <property type="molecule type" value="Genomic_DNA"/>
</dbReference>
<dbReference type="STRING" id="184922.A8B4I9"/>
<feature type="compositionally biased region" description="Low complexity" evidence="6">
    <location>
        <begin position="382"/>
        <end position="397"/>
    </location>
</feature>
<dbReference type="SMART" id="SM00129">
    <property type="entry name" value="KISc"/>
    <property type="match status" value="1"/>
</dbReference>
<evidence type="ECO:0000313" key="7">
    <source>
        <dbReference type="EMBL" id="KAE8303698.1"/>
    </source>
</evidence>
<dbReference type="InterPro" id="IPR036961">
    <property type="entry name" value="Kinesin_motor_dom_sf"/>
</dbReference>
<feature type="region of interest" description="Disordered" evidence="6">
    <location>
        <begin position="680"/>
        <end position="725"/>
    </location>
</feature>
<dbReference type="GO" id="GO:0008017">
    <property type="term" value="F:microtubule binding"/>
    <property type="evidence" value="ECO:0000318"/>
    <property type="project" value="GO_Central"/>
</dbReference>
<dbReference type="GeneID" id="5702533"/>
<dbReference type="AlphaFoldDB" id="A8B4I9"/>
<dbReference type="GO" id="GO:0016887">
    <property type="term" value="F:ATP hydrolysis activity"/>
    <property type="evidence" value="ECO:0000318"/>
    <property type="project" value="GO_Central"/>
</dbReference>
<feature type="region of interest" description="Disordered" evidence="6">
    <location>
        <begin position="580"/>
        <end position="604"/>
    </location>
</feature>
<keyword evidence="3 4" id="KW-0505">Motor protein</keyword>
<dbReference type="Gene3D" id="3.40.850.10">
    <property type="entry name" value="Kinesin motor domain"/>
    <property type="match status" value="1"/>
</dbReference>
<evidence type="ECO:0000256" key="1">
    <source>
        <dbReference type="ARBA" id="ARBA00022701"/>
    </source>
</evidence>
<dbReference type="GO" id="GO:0005871">
    <property type="term" value="C:kinesin complex"/>
    <property type="evidence" value="ECO:0000318"/>
    <property type="project" value="GO_Central"/>
</dbReference>
<evidence type="ECO:0000256" key="3">
    <source>
        <dbReference type="ARBA" id="ARBA00023175"/>
    </source>
</evidence>
<keyword evidence="4" id="KW-0067">ATP-binding</keyword>
<evidence type="ECO:0000256" key="5">
    <source>
        <dbReference type="SAM" id="Coils"/>
    </source>
</evidence>
<dbReference type="RefSeq" id="XP_001709609.1">
    <property type="nucleotide sequence ID" value="XM_001709557.1"/>
</dbReference>
<feature type="compositionally biased region" description="Polar residues" evidence="6">
    <location>
        <begin position="947"/>
        <end position="967"/>
    </location>
</feature>
<dbReference type="PANTHER" id="PTHR47968">
    <property type="entry name" value="CENTROMERE PROTEIN E"/>
    <property type="match status" value="1"/>
</dbReference>
<evidence type="ECO:0000313" key="8">
    <source>
        <dbReference type="Proteomes" id="UP000001548"/>
    </source>
</evidence>
<dbReference type="PANTHER" id="PTHR47968:SF36">
    <property type="entry name" value="KINESIN HEAVY CHAIN ISOFORM X1"/>
    <property type="match status" value="1"/>
</dbReference>
<dbReference type="KEGG" id="gla:GL50803_00102455"/>
<dbReference type="GO" id="GO:0005874">
    <property type="term" value="C:microtubule"/>
    <property type="evidence" value="ECO:0000318"/>
    <property type="project" value="GO_Central"/>
</dbReference>
<keyword evidence="8" id="KW-1185">Reference proteome</keyword>
<dbReference type="VEuPathDB" id="GiardiaDB:GL50803_102455"/>
<dbReference type="SUPFAM" id="SSF52540">
    <property type="entry name" value="P-loop containing nucleoside triphosphate hydrolases"/>
    <property type="match status" value="1"/>
</dbReference>
<keyword evidence="2 5" id="KW-0175">Coiled coil</keyword>
<dbReference type="GO" id="GO:0005524">
    <property type="term" value="F:ATP binding"/>
    <property type="evidence" value="ECO:0007669"/>
    <property type="project" value="UniProtKB-UniRule"/>
</dbReference>
<gene>
    <name evidence="7" type="ORF">GL50803_00102455</name>
</gene>
<feature type="region of interest" description="Disordered" evidence="6">
    <location>
        <begin position="947"/>
        <end position="970"/>
    </location>
</feature>
<feature type="compositionally biased region" description="Polar residues" evidence="6">
    <location>
        <begin position="697"/>
        <end position="714"/>
    </location>
</feature>
<dbReference type="InterPro" id="IPR001752">
    <property type="entry name" value="Kinesin_motor_dom"/>
</dbReference>
<evidence type="ECO:0000256" key="2">
    <source>
        <dbReference type="ARBA" id="ARBA00023054"/>
    </source>
</evidence>
<comment type="similarity">
    <text evidence="4">Belongs to the TRAFAC class myosin-kinesin ATPase superfamily. Kinesin family.</text>
</comment>
<dbReference type="GO" id="GO:0005737">
    <property type="term" value="C:cytoplasm"/>
    <property type="evidence" value="ECO:0000318"/>
    <property type="project" value="GO_Central"/>
</dbReference>
<sequence length="1194" mass="130369">MLPPKQGLTRSSRIAQPTRMQVVVRVRPPTKTELESGVGNLTFLENSIQVKANATKRQSQVIDEPVIADNTQTRERRFTFDHLFEPSSTQAEVYYSIGQDLVDAALSGINAALMCYGVTGSGKTYSLSNLTPNHEGLVVRCCSHLFNKAAEENTDISISVSYYQIYLEQVYDLLAFEAGETGPQVKSIEQRTKKLSDPKQFIPGLPVRENRDGTVFVESLSSHICRSMSELQQLLAIGENNKIFAATQMNQASSRSHVILDLKITINSGMSGSHSRFTTEKYTSNFLFVDLAGSERQSKTEAAGRRLEEAKFINKSLSALGKIVAALSSKGTAEMKSADSVQGSQTPKQRSVSSASQTPSITKDPLYCDDFSDDDINSSGCFSSRSSNASTRSHSPSVNSMKSASRDSLLDDSIKTHIPWRDSKLTRLLKNVLGGNSRATLMINISPSNDMIQETVTSLLFGRRAMSIVQAPKVNVAGSMKALSEQMQAEMIELKETLTRKEDENTKLKTFVVELERTITTLNDQLDEKNRDLVETENYYKEVLAKLRPKSSRTSCVTDASGSVDSPTMHPLFKNEISISPHHRQSDDGPLLADHHTRSPADSGFMERFSTGASKRLSDCDASAADHPGVAKGVTVDSISTSVATKALLTSRNVYDGVPRYSSVDQNDLDYASAISGLCSPGRHSQPRKRAPHNFRDSTSSTAMQDESFASTAMSPVAGSGSFRNNRPNLLRQSISSHKADADWDINQFRAEYHALLAKYQLLQTKLEGTRDGSVVDNNLGVSEDLSSYIQRLAVVKFINYAESYGVSSVHTAKLNNLLLQFKGTTSNALISIIKELLKLEVLLLIASDNKVQMKDIMSAAIANTAHLAPSDLPGRQISTSILSTCSNPNNPLPVDSFISEDLFAWIKDIDENSLLDKSKCKLADAVQSNVPQSSTLVGSQITVRSHSNTNLRDPSKTGSRAGSSLQGDVDAASVGTQTVHTGDGFAVLSSQALSPRSSNPITFRDNAPKTSIQQFDKMNLYEINKMCNNLSSAKTQADIPHTIVESLAIQSVRLFADIVNSVSTSTNATKANLSAFETGTNCLTRNLEFSKLMDTNLSSLNNDFTLLREIIIVYELYIEKLIELMSASSANDQSNMDTSAFNSILSQLSTSLQLSPMTCLSALGSQLSHCKTPSAAIRVLADYFMNKETSHME</sequence>
<keyword evidence="1" id="KW-0493">Microtubule</keyword>
<evidence type="ECO:0000256" key="4">
    <source>
        <dbReference type="PROSITE-ProRule" id="PRU00283"/>
    </source>
</evidence>
<feature type="compositionally biased region" description="Polar residues" evidence="6">
    <location>
        <begin position="339"/>
        <end position="361"/>
    </location>
</feature>
<dbReference type="InterPro" id="IPR027417">
    <property type="entry name" value="P-loop_NTPase"/>
</dbReference>
<dbReference type="Pfam" id="PF00225">
    <property type="entry name" value="Kinesin"/>
    <property type="match status" value="2"/>
</dbReference>
<keyword evidence="4" id="KW-0547">Nucleotide-binding</keyword>
<dbReference type="InterPro" id="IPR027640">
    <property type="entry name" value="Kinesin-like_fam"/>
</dbReference>
<accession>A8B4I9</accession>
<evidence type="ECO:0000256" key="6">
    <source>
        <dbReference type="SAM" id="MobiDB-lite"/>
    </source>
</evidence>
<feature type="region of interest" description="Disordered" evidence="6">
    <location>
        <begin position="382"/>
        <end position="406"/>
    </location>
</feature>
<dbReference type="PRINTS" id="PR00380">
    <property type="entry name" value="KINESINHEAVY"/>
</dbReference>
<dbReference type="OMA" id="SHICRSM"/>
<organism evidence="7 8">
    <name type="scientific">Giardia intestinalis (strain ATCC 50803 / WB clone C6)</name>
    <name type="common">Giardia lamblia</name>
    <dbReference type="NCBI Taxonomy" id="184922"/>
    <lineage>
        <taxon>Eukaryota</taxon>
        <taxon>Metamonada</taxon>
        <taxon>Diplomonadida</taxon>
        <taxon>Hexamitidae</taxon>
        <taxon>Giardiinae</taxon>
        <taxon>Giardia</taxon>
    </lineage>
</organism>
<dbReference type="HOGENOM" id="CLU_271535_0_0_1"/>
<feature type="binding site" evidence="4">
    <location>
        <begin position="117"/>
        <end position="124"/>
    </location>
    <ligand>
        <name>ATP</name>
        <dbReference type="ChEBI" id="CHEBI:30616"/>
    </ligand>
</feature>
<comment type="caution">
    <text evidence="7">The sequence shown here is derived from an EMBL/GenBank/DDBJ whole genome shotgun (WGS) entry which is preliminary data.</text>
</comment>
<dbReference type="PROSITE" id="PS50067">
    <property type="entry name" value="KINESIN_MOTOR_2"/>
    <property type="match status" value="1"/>
</dbReference>